<dbReference type="InterPro" id="IPR011608">
    <property type="entry name" value="PRD"/>
</dbReference>
<dbReference type="InterPro" id="IPR013011">
    <property type="entry name" value="PTS_EIIB_2"/>
</dbReference>
<dbReference type="PROSITE" id="PS51099">
    <property type="entry name" value="PTS_EIIB_TYPE_2"/>
    <property type="match status" value="1"/>
</dbReference>
<dbReference type="AlphaFoldDB" id="A0A4Q7DWN3"/>
<gene>
    <name evidence="7" type="ORF">LDELB18P1_0423</name>
</gene>
<dbReference type="InterPro" id="IPR050661">
    <property type="entry name" value="BglG_antiterminators"/>
</dbReference>
<accession>A0A4Q7DWN3</accession>
<dbReference type="PROSITE" id="PS51094">
    <property type="entry name" value="PTS_EIIA_TYPE_2"/>
    <property type="match status" value="1"/>
</dbReference>
<dbReference type="Pfam" id="PF00359">
    <property type="entry name" value="PTS_EIIA_2"/>
    <property type="match status" value="1"/>
</dbReference>
<sequence>MIVTDRQKRILQILLENEDGISLAEVEKRLETSRRTLYREFGLLRPELAKSDLTLTNKKGYLQLTGPDESIADLRGELKESPGQGEMKAEDRGNALAALLLLKDEPEKIIALADELGVSEATVQADLAAVAESLAKYQIELKRTKGLGVQVSGKESQRRRILNGILLSESNDYVFFSYLNKEDQAKSGNFFIDLLPKKDLLKCWQAVKDLLSVFNFETDYQLIELILLFAISLDRQRQGKSVESMAAKPDSLKYQGYVYQIFAKLDVPEVTLTQNEVIFLANQMQMHEDQRVPFASDDQEVLVNLRVGQFIQDVSDQVQFDFSKNPAFSRRLQKHISALLQHSVKRLPNVRIETLSQLTMHFPQLYEAITAAWKLDFSEELNVAELQLLLLYFANEYGSRQPRRNLSALVICDNGLGTSAILAARLQKEVPEIKQVKTARASGLAQLKLEDYDIIFSTLDLPGFPREYHLVSPLLLGGELDRVKSEVASYVAKYPEKSTVQQPCRFKNPAAVLTQLVGESAFCQQLLQQMTLQPIGSQGMDMNAVLSAIVTAVPDEYVKDRLEVAQRLKKRLDLAPLGLPGSHLALLHTRTRAVSKCFFAIYDLAEPIAMTAMDQSKIMVKRQLLLLAPEDLPEASANVLGMISSFLVMSDQTLQLFESGNCQEIAAAIAQQYLGQVTQRLNQARGQS</sequence>
<name>A0A4Q7DWN3_9LACO</name>
<dbReference type="GO" id="GO:0009401">
    <property type="term" value="P:phosphoenolpyruvate-dependent sugar phosphotransferase system"/>
    <property type="evidence" value="ECO:0007669"/>
    <property type="project" value="InterPro"/>
</dbReference>
<reference evidence="7 8" key="1">
    <citation type="submission" date="2019-01" db="EMBL/GenBank/DDBJ databases">
        <title>Colonization of the human gut by bovine bacteria present in Parmesan cheese.</title>
        <authorList>
            <person name="Lugli G.A."/>
            <person name="Milani C."/>
        </authorList>
    </citation>
    <scope>NUCLEOTIDE SEQUENCE [LARGE SCALE GENOMIC DNA]</scope>
    <source>
        <strain evidence="7 8">LDELB18P1</strain>
    </source>
</reference>
<keyword evidence="1" id="KW-0808">Transferase</keyword>
<feature type="domain" description="PTS EIIB type-2" evidence="5">
    <location>
        <begin position="406"/>
        <end position="495"/>
    </location>
</feature>
<dbReference type="PROSITE" id="PS51372">
    <property type="entry name" value="PRD_2"/>
    <property type="match status" value="1"/>
</dbReference>
<dbReference type="RefSeq" id="WP_129335851.1">
    <property type="nucleotide sequence ID" value="NZ_SETJ01000017.1"/>
</dbReference>
<dbReference type="SUPFAM" id="SSF55804">
    <property type="entry name" value="Phoshotransferase/anion transport protein"/>
    <property type="match status" value="1"/>
</dbReference>
<dbReference type="Gene3D" id="3.40.930.10">
    <property type="entry name" value="Mannitol-specific EII, Chain A"/>
    <property type="match status" value="1"/>
</dbReference>
<feature type="domain" description="PRD" evidence="6">
    <location>
        <begin position="298"/>
        <end position="403"/>
    </location>
</feature>
<feature type="domain" description="PTS EIIA type-2" evidence="4">
    <location>
        <begin position="525"/>
        <end position="672"/>
    </location>
</feature>
<evidence type="ECO:0000256" key="3">
    <source>
        <dbReference type="ARBA" id="ARBA00023163"/>
    </source>
</evidence>
<comment type="caution">
    <text evidence="7">The sequence shown here is derived from an EMBL/GenBank/DDBJ whole genome shotgun (WGS) entry which is preliminary data.</text>
</comment>
<dbReference type="SUPFAM" id="SSF52794">
    <property type="entry name" value="PTS system IIB component-like"/>
    <property type="match status" value="1"/>
</dbReference>
<dbReference type="Gene3D" id="3.40.50.2300">
    <property type="match status" value="1"/>
</dbReference>
<dbReference type="Pfam" id="PF08279">
    <property type="entry name" value="HTH_11"/>
    <property type="match status" value="1"/>
</dbReference>
<dbReference type="PANTHER" id="PTHR30185">
    <property type="entry name" value="CRYPTIC BETA-GLUCOSIDE BGL OPERON ANTITERMINATOR"/>
    <property type="match status" value="1"/>
</dbReference>
<evidence type="ECO:0000313" key="8">
    <source>
        <dbReference type="Proteomes" id="UP000292818"/>
    </source>
</evidence>
<evidence type="ECO:0000259" key="6">
    <source>
        <dbReference type="PROSITE" id="PS51372"/>
    </source>
</evidence>
<dbReference type="CDD" id="cd05568">
    <property type="entry name" value="PTS_IIB_bgl_like"/>
    <property type="match status" value="1"/>
</dbReference>
<dbReference type="InterPro" id="IPR036388">
    <property type="entry name" value="WH-like_DNA-bd_sf"/>
</dbReference>
<dbReference type="InterPro" id="IPR016152">
    <property type="entry name" value="PTrfase/Anion_transptr"/>
</dbReference>
<dbReference type="GO" id="GO:0006355">
    <property type="term" value="P:regulation of DNA-templated transcription"/>
    <property type="evidence" value="ECO:0007669"/>
    <property type="project" value="InterPro"/>
</dbReference>
<dbReference type="InterPro" id="IPR036095">
    <property type="entry name" value="PTS_EIIB-like_sf"/>
</dbReference>
<keyword evidence="3" id="KW-0804">Transcription</keyword>
<dbReference type="EMBL" id="SETJ01000017">
    <property type="protein sequence ID" value="RZM17135.1"/>
    <property type="molecule type" value="Genomic_DNA"/>
</dbReference>
<dbReference type="InterPro" id="IPR007737">
    <property type="entry name" value="Mga_HTH"/>
</dbReference>
<keyword evidence="2" id="KW-0805">Transcription regulation</keyword>
<dbReference type="InterPro" id="IPR002178">
    <property type="entry name" value="PTS_EIIA_type-2_dom"/>
</dbReference>
<protein>
    <submittedName>
        <fullName evidence="7">Transcriptional regulator</fullName>
    </submittedName>
</protein>
<evidence type="ECO:0000313" key="7">
    <source>
        <dbReference type="EMBL" id="RZM17135.1"/>
    </source>
</evidence>
<dbReference type="PANTHER" id="PTHR30185:SF18">
    <property type="entry name" value="TRANSCRIPTIONAL REGULATOR MTLR"/>
    <property type="match status" value="1"/>
</dbReference>
<evidence type="ECO:0000259" key="5">
    <source>
        <dbReference type="PROSITE" id="PS51099"/>
    </source>
</evidence>
<organism evidence="7 8">
    <name type="scientific">Lactobacillus delbrueckii</name>
    <dbReference type="NCBI Taxonomy" id="1584"/>
    <lineage>
        <taxon>Bacteria</taxon>
        <taxon>Bacillati</taxon>
        <taxon>Bacillota</taxon>
        <taxon>Bacilli</taxon>
        <taxon>Lactobacillales</taxon>
        <taxon>Lactobacillaceae</taxon>
        <taxon>Lactobacillus</taxon>
    </lineage>
</organism>
<proteinExistence type="predicted"/>
<dbReference type="Gene3D" id="1.10.10.10">
    <property type="entry name" value="Winged helix-like DNA-binding domain superfamily/Winged helix DNA-binding domain"/>
    <property type="match status" value="1"/>
</dbReference>
<evidence type="ECO:0000256" key="2">
    <source>
        <dbReference type="ARBA" id="ARBA00023015"/>
    </source>
</evidence>
<dbReference type="InterPro" id="IPR013196">
    <property type="entry name" value="HTH_11"/>
</dbReference>
<dbReference type="Proteomes" id="UP000292818">
    <property type="component" value="Unassembled WGS sequence"/>
</dbReference>
<dbReference type="GO" id="GO:0008982">
    <property type="term" value="F:protein-N(PI)-phosphohistidine-sugar phosphotransferase activity"/>
    <property type="evidence" value="ECO:0007669"/>
    <property type="project" value="InterPro"/>
</dbReference>
<evidence type="ECO:0000259" key="4">
    <source>
        <dbReference type="PROSITE" id="PS51094"/>
    </source>
</evidence>
<dbReference type="Pfam" id="PF05043">
    <property type="entry name" value="Mga"/>
    <property type="match status" value="1"/>
</dbReference>
<evidence type="ECO:0000256" key="1">
    <source>
        <dbReference type="ARBA" id="ARBA00022679"/>
    </source>
</evidence>